<dbReference type="GO" id="GO:0043226">
    <property type="term" value="C:organelle"/>
    <property type="evidence" value="ECO:0007669"/>
    <property type="project" value="UniProtKB-ARBA"/>
</dbReference>
<evidence type="ECO:0000259" key="5">
    <source>
        <dbReference type="PROSITE" id="PS50222"/>
    </source>
</evidence>
<organism evidence="6 7">
    <name type="scientific">Vitrella brassicaformis (strain CCMP3155)</name>
    <dbReference type="NCBI Taxonomy" id="1169540"/>
    <lineage>
        <taxon>Eukaryota</taxon>
        <taxon>Sar</taxon>
        <taxon>Alveolata</taxon>
        <taxon>Colpodellida</taxon>
        <taxon>Vitrellaceae</taxon>
        <taxon>Vitrella</taxon>
    </lineage>
</organism>
<dbReference type="PANTHER" id="PTHR23050">
    <property type="entry name" value="CALCIUM BINDING PROTEIN"/>
    <property type="match status" value="1"/>
</dbReference>
<dbReference type="OMA" id="FYIVMTK"/>
<sequence length="200" mass="21853">MAPARLDKSTTSSKEAPSTMMTSTTRGLGSILGSTFGSHQASAFNARQFERPGLKQDEIEAIKEAFDLFDTDKSGTIDTKELKVAMASLGYEAKSETIFQMLAQLDKDGSNTLDFAEFLDLMAADDDKEKRREVEKIFQLFDPEGTGYLSVKGLAKVVKELGEGLGMAELEEIIAKADSDGDGLLGFDDFYTVMTKQTFP</sequence>
<proteinExistence type="inferred from homology"/>
<feature type="compositionally biased region" description="Polar residues" evidence="4">
    <location>
        <begin position="9"/>
        <end position="24"/>
    </location>
</feature>
<evidence type="ECO:0000256" key="2">
    <source>
        <dbReference type="ARBA" id="ARBA00022737"/>
    </source>
</evidence>
<dbReference type="InterPro" id="IPR050145">
    <property type="entry name" value="Centrin_CML-like"/>
</dbReference>
<dbReference type="PhylomeDB" id="A0A0G4FAR8"/>
<dbReference type="InParanoid" id="A0A0G4FAR8"/>
<dbReference type="EMBL" id="CDMY01000395">
    <property type="protein sequence ID" value="CEM09733.1"/>
    <property type="molecule type" value="Genomic_DNA"/>
</dbReference>
<evidence type="ECO:0000256" key="4">
    <source>
        <dbReference type="SAM" id="MobiDB-lite"/>
    </source>
</evidence>
<dbReference type="InterPro" id="IPR018247">
    <property type="entry name" value="EF_Hand_1_Ca_BS"/>
</dbReference>
<evidence type="ECO:0000256" key="1">
    <source>
        <dbReference type="ARBA" id="ARBA00005253"/>
    </source>
</evidence>
<dbReference type="Proteomes" id="UP000041254">
    <property type="component" value="Unassembled WGS sequence"/>
</dbReference>
<dbReference type="PROSITE" id="PS50222">
    <property type="entry name" value="EF_HAND_2"/>
    <property type="match status" value="4"/>
</dbReference>
<name>A0A0G4FAR8_VITBC</name>
<dbReference type="OrthoDB" id="418312at2759"/>
<dbReference type="Pfam" id="PF13499">
    <property type="entry name" value="EF-hand_7"/>
    <property type="match status" value="2"/>
</dbReference>
<dbReference type="GO" id="GO:0005509">
    <property type="term" value="F:calcium ion binding"/>
    <property type="evidence" value="ECO:0007669"/>
    <property type="project" value="InterPro"/>
</dbReference>
<dbReference type="STRING" id="1169540.A0A0G4FAR8"/>
<feature type="domain" description="EF-hand" evidence="5">
    <location>
        <begin position="129"/>
        <end position="164"/>
    </location>
</feature>
<dbReference type="SUPFAM" id="SSF47473">
    <property type="entry name" value="EF-hand"/>
    <property type="match status" value="1"/>
</dbReference>
<accession>A0A0G4FAR8</accession>
<keyword evidence="3" id="KW-0106">Calcium</keyword>
<feature type="domain" description="EF-hand" evidence="5">
    <location>
        <begin position="57"/>
        <end position="92"/>
    </location>
</feature>
<dbReference type="SMART" id="SM00054">
    <property type="entry name" value="EFh"/>
    <property type="match status" value="4"/>
</dbReference>
<keyword evidence="7" id="KW-1185">Reference proteome</keyword>
<feature type="domain" description="EF-hand" evidence="5">
    <location>
        <begin position="93"/>
        <end position="128"/>
    </location>
</feature>
<dbReference type="CDD" id="cd00051">
    <property type="entry name" value="EFh"/>
    <property type="match status" value="1"/>
</dbReference>
<keyword evidence="2" id="KW-0677">Repeat</keyword>
<dbReference type="VEuPathDB" id="CryptoDB:Vbra_4343"/>
<evidence type="ECO:0000313" key="6">
    <source>
        <dbReference type="EMBL" id="CEM09733.1"/>
    </source>
</evidence>
<feature type="domain" description="EF-hand" evidence="5">
    <location>
        <begin position="165"/>
        <end position="200"/>
    </location>
</feature>
<evidence type="ECO:0000256" key="3">
    <source>
        <dbReference type="ARBA" id="ARBA00022837"/>
    </source>
</evidence>
<dbReference type="FunFam" id="1.10.238.10:FF:000178">
    <property type="entry name" value="Calmodulin-2 A"/>
    <property type="match status" value="1"/>
</dbReference>
<gene>
    <name evidence="6" type="ORF">Vbra_4343</name>
</gene>
<dbReference type="AlphaFoldDB" id="A0A0G4FAR8"/>
<dbReference type="InterPro" id="IPR002048">
    <property type="entry name" value="EF_hand_dom"/>
</dbReference>
<dbReference type="Gene3D" id="1.10.238.10">
    <property type="entry name" value="EF-hand"/>
    <property type="match status" value="2"/>
</dbReference>
<evidence type="ECO:0000313" key="7">
    <source>
        <dbReference type="Proteomes" id="UP000041254"/>
    </source>
</evidence>
<reference evidence="6 7" key="1">
    <citation type="submission" date="2014-11" db="EMBL/GenBank/DDBJ databases">
        <authorList>
            <person name="Zhu J."/>
            <person name="Qi W."/>
            <person name="Song R."/>
        </authorList>
    </citation>
    <scope>NUCLEOTIDE SEQUENCE [LARGE SCALE GENOMIC DNA]</scope>
</reference>
<feature type="region of interest" description="Disordered" evidence="4">
    <location>
        <begin position="1"/>
        <end position="24"/>
    </location>
</feature>
<dbReference type="InterPro" id="IPR011992">
    <property type="entry name" value="EF-hand-dom_pair"/>
</dbReference>
<dbReference type="PROSITE" id="PS00018">
    <property type="entry name" value="EF_HAND_1"/>
    <property type="match status" value="3"/>
</dbReference>
<comment type="similarity">
    <text evidence="1">Belongs to the centrin family.</text>
</comment>
<protein>
    <recommendedName>
        <fullName evidence="5">EF-hand domain-containing protein</fullName>
    </recommendedName>
</protein>